<dbReference type="Pfam" id="PF01609">
    <property type="entry name" value="DDE_Tnp_1"/>
    <property type="match status" value="1"/>
</dbReference>
<evidence type="ECO:0000313" key="2">
    <source>
        <dbReference type="EMBL" id="TYT60241.1"/>
    </source>
</evidence>
<name>A0A5D5AMC2_9EURY</name>
<dbReference type="GO" id="GO:0003677">
    <property type="term" value="F:DNA binding"/>
    <property type="evidence" value="ECO:0007669"/>
    <property type="project" value="InterPro"/>
</dbReference>
<organism evidence="2 3">
    <name type="scientific">Natrialba swarupiae</name>
    <dbReference type="NCBI Taxonomy" id="2448032"/>
    <lineage>
        <taxon>Archaea</taxon>
        <taxon>Methanobacteriati</taxon>
        <taxon>Methanobacteriota</taxon>
        <taxon>Stenosarchaea group</taxon>
        <taxon>Halobacteria</taxon>
        <taxon>Halobacteriales</taxon>
        <taxon>Natrialbaceae</taxon>
        <taxon>Natrialba</taxon>
    </lineage>
</organism>
<reference evidence="2 3" key="1">
    <citation type="submission" date="2019-08" db="EMBL/GenBank/DDBJ databases">
        <title>Archaea genome.</title>
        <authorList>
            <person name="Kajale S."/>
            <person name="Shouche Y."/>
            <person name="Deshpande N."/>
            <person name="Sharma A."/>
        </authorList>
    </citation>
    <scope>NUCLEOTIDE SEQUENCE [LARGE SCALE GENOMIC DNA]</scope>
    <source>
        <strain evidence="2 3">ESP3B_9</strain>
    </source>
</reference>
<feature type="domain" description="Transposase IS4-like" evidence="1">
    <location>
        <begin position="135"/>
        <end position="312"/>
    </location>
</feature>
<evidence type="ECO:0000259" key="1">
    <source>
        <dbReference type="Pfam" id="PF01609"/>
    </source>
</evidence>
<sequence length="333" mass="37662">MSSSATTLQGVASVDDFLNVAATETAPLFEYLEFEFLLEYDVFAPASRGRTRVHNPPELFKGFLHCYYKGIYGTRPVTRELHNTLTWLSCGFEKPPSRDTVDRFLTDLELVVDDVFDRLVEQAACRGLLDSTYRIDSTHVTAIQYNDEATWNYDSTAEEHYYGFGCVIVSAGPKIPIAAEFTQRKQIDAETAMRVTKDALAVDTPIWMLGDSAYDVLEWHDFLLSQGVVPIAPYNPRNTDDPLDIEYRVEDRIDEHAEDISLKQSVLAGTYDHRTQVERTNEACKDCGLGHVRARGRVHARTQVFLALCLRVIVAVTNYERGHNPGRTKLKTL</sequence>
<dbReference type="Proteomes" id="UP000324104">
    <property type="component" value="Unassembled WGS sequence"/>
</dbReference>
<gene>
    <name evidence="2" type="ORF">FYC77_19990</name>
</gene>
<dbReference type="EMBL" id="VTAW01000078">
    <property type="protein sequence ID" value="TYT60241.1"/>
    <property type="molecule type" value="Genomic_DNA"/>
</dbReference>
<protein>
    <submittedName>
        <fullName evidence="2">Transposase</fullName>
    </submittedName>
</protein>
<comment type="caution">
    <text evidence="2">The sequence shown here is derived from an EMBL/GenBank/DDBJ whole genome shotgun (WGS) entry which is preliminary data.</text>
</comment>
<evidence type="ECO:0000313" key="3">
    <source>
        <dbReference type="Proteomes" id="UP000324104"/>
    </source>
</evidence>
<dbReference type="RefSeq" id="WP_149083244.1">
    <property type="nucleotide sequence ID" value="NZ_VTAW01000078.1"/>
</dbReference>
<dbReference type="GO" id="GO:0004803">
    <property type="term" value="F:transposase activity"/>
    <property type="evidence" value="ECO:0007669"/>
    <property type="project" value="InterPro"/>
</dbReference>
<keyword evidence="3" id="KW-1185">Reference proteome</keyword>
<dbReference type="AlphaFoldDB" id="A0A5D5AMC2"/>
<dbReference type="GO" id="GO:0006313">
    <property type="term" value="P:DNA transposition"/>
    <property type="evidence" value="ECO:0007669"/>
    <property type="project" value="InterPro"/>
</dbReference>
<proteinExistence type="predicted"/>
<accession>A0A5D5AMC2</accession>
<dbReference type="InterPro" id="IPR002559">
    <property type="entry name" value="Transposase_11"/>
</dbReference>